<dbReference type="Proteomes" id="UP000236592">
    <property type="component" value="Chromosome"/>
</dbReference>
<organism evidence="1 2">
    <name type="scientific">Pseudotamlana carrageenivorans</name>
    <dbReference type="NCBI Taxonomy" id="2069432"/>
    <lineage>
        <taxon>Bacteria</taxon>
        <taxon>Pseudomonadati</taxon>
        <taxon>Bacteroidota</taxon>
        <taxon>Flavobacteriia</taxon>
        <taxon>Flavobacteriales</taxon>
        <taxon>Flavobacteriaceae</taxon>
        <taxon>Pseudotamlana</taxon>
    </lineage>
</organism>
<sequence>MNLAVAIKATSKSMGLLSKQENGETLVKRCVINMFIGTSMYFSKVLPDTQANVIAEELLANYEYRQLKLEDVLAICYELKEADIINLTPARILRQIKDYCRRRESAVIHQSISHSETQKNASFGANFDDRVKNTIRHIDRTNMEIAKGRVKTRKYYKP</sequence>
<dbReference type="KEGG" id="taj:C1A40_03040"/>
<reference evidence="2" key="1">
    <citation type="submission" date="2018-01" db="EMBL/GenBank/DDBJ databases">
        <title>Complete genome of Tamlana sp. UJ94.</title>
        <authorList>
            <person name="Jung J."/>
            <person name="Chung D."/>
            <person name="Bae S.S."/>
            <person name="Baek K."/>
        </authorList>
    </citation>
    <scope>NUCLEOTIDE SEQUENCE [LARGE SCALE GENOMIC DNA]</scope>
    <source>
        <strain evidence="2">UJ94</strain>
    </source>
</reference>
<evidence type="ECO:0000313" key="2">
    <source>
        <dbReference type="Proteomes" id="UP000236592"/>
    </source>
</evidence>
<keyword evidence="2" id="KW-1185">Reference proteome</keyword>
<proteinExistence type="predicted"/>
<dbReference type="EMBL" id="CP025938">
    <property type="protein sequence ID" value="AUS04510.1"/>
    <property type="molecule type" value="Genomic_DNA"/>
</dbReference>
<accession>A0A2I7SF70</accession>
<protein>
    <submittedName>
        <fullName evidence="1">Uncharacterized protein</fullName>
    </submittedName>
</protein>
<name>A0A2I7SF70_9FLAO</name>
<gene>
    <name evidence="1" type="ORF">C1A40_03040</name>
</gene>
<dbReference type="AlphaFoldDB" id="A0A2I7SF70"/>
<evidence type="ECO:0000313" key="1">
    <source>
        <dbReference type="EMBL" id="AUS04510.1"/>
    </source>
</evidence>